<accession>A0A917S8Q7</accession>
<dbReference type="AlphaFoldDB" id="A0A917S8Q7"/>
<keyword evidence="3" id="KW-1185">Reference proteome</keyword>
<dbReference type="RefSeq" id="WP_229727649.1">
    <property type="nucleotide sequence ID" value="NZ_BMOK01000020.1"/>
</dbReference>
<evidence type="ECO:0000313" key="3">
    <source>
        <dbReference type="Proteomes" id="UP000654670"/>
    </source>
</evidence>
<organism evidence="2 3">
    <name type="scientific">Sporolactobacillus putidus</name>
    <dbReference type="NCBI Taxonomy" id="492735"/>
    <lineage>
        <taxon>Bacteria</taxon>
        <taxon>Bacillati</taxon>
        <taxon>Bacillota</taxon>
        <taxon>Bacilli</taxon>
        <taxon>Bacillales</taxon>
        <taxon>Sporolactobacillaceae</taxon>
        <taxon>Sporolactobacillus</taxon>
    </lineage>
</organism>
<reference evidence="2" key="1">
    <citation type="journal article" date="2014" name="Int. J. Syst. Evol. Microbiol.">
        <title>Complete genome sequence of Corynebacterium casei LMG S-19264T (=DSM 44701T), isolated from a smear-ripened cheese.</title>
        <authorList>
            <consortium name="US DOE Joint Genome Institute (JGI-PGF)"/>
            <person name="Walter F."/>
            <person name="Albersmeier A."/>
            <person name="Kalinowski J."/>
            <person name="Ruckert C."/>
        </authorList>
    </citation>
    <scope>NUCLEOTIDE SEQUENCE</scope>
    <source>
        <strain evidence="2">JCM 15325</strain>
    </source>
</reference>
<feature type="compositionally biased region" description="Polar residues" evidence="1">
    <location>
        <begin position="173"/>
        <end position="183"/>
    </location>
</feature>
<proteinExistence type="predicted"/>
<name>A0A917S8Q7_9BACL</name>
<protein>
    <submittedName>
        <fullName evidence="2">Uncharacterized protein</fullName>
    </submittedName>
</protein>
<evidence type="ECO:0000313" key="2">
    <source>
        <dbReference type="EMBL" id="GGL64683.1"/>
    </source>
</evidence>
<comment type="caution">
    <text evidence="2">The sequence shown here is derived from an EMBL/GenBank/DDBJ whole genome shotgun (WGS) entry which is preliminary data.</text>
</comment>
<gene>
    <name evidence="2" type="ORF">GCM10007968_30800</name>
</gene>
<reference evidence="2" key="2">
    <citation type="submission" date="2020-09" db="EMBL/GenBank/DDBJ databases">
        <authorList>
            <person name="Sun Q."/>
            <person name="Ohkuma M."/>
        </authorList>
    </citation>
    <scope>NUCLEOTIDE SEQUENCE</scope>
    <source>
        <strain evidence="2">JCM 15325</strain>
    </source>
</reference>
<sequence>MSVYGRSKMGRFMLIGGMVGCALSLLSRETRTVWGHNLSTAASGSGKLIQTIYRHPNQVGRYMQVTGTRLKGVARELSEDFQQMIDHAEKARTSTTNTYQYVMEAGAEITEMAEKIRHAGQSITRFQEPVLVDTEEDALQRLENETSVPNPGTMPRQSFEKSTKPAQSKPKNDFSSMSKSRSK</sequence>
<dbReference type="Proteomes" id="UP000654670">
    <property type="component" value="Unassembled WGS sequence"/>
</dbReference>
<feature type="region of interest" description="Disordered" evidence="1">
    <location>
        <begin position="142"/>
        <end position="183"/>
    </location>
</feature>
<evidence type="ECO:0000256" key="1">
    <source>
        <dbReference type="SAM" id="MobiDB-lite"/>
    </source>
</evidence>
<dbReference type="EMBL" id="BMOK01000020">
    <property type="protein sequence ID" value="GGL64683.1"/>
    <property type="molecule type" value="Genomic_DNA"/>
</dbReference>